<evidence type="ECO:0000256" key="1">
    <source>
        <dbReference type="SAM" id="Phobius"/>
    </source>
</evidence>
<feature type="transmembrane region" description="Helical" evidence="1">
    <location>
        <begin position="321"/>
        <end position="343"/>
    </location>
</feature>
<protein>
    <submittedName>
        <fullName evidence="2">Tail tape measure protein</fullName>
    </submittedName>
</protein>
<keyword evidence="1" id="KW-0472">Membrane</keyword>
<keyword evidence="1" id="KW-0812">Transmembrane</keyword>
<feature type="transmembrane region" description="Helical" evidence="1">
    <location>
        <begin position="296"/>
        <end position="315"/>
    </location>
</feature>
<dbReference type="EMBL" id="MZ334525">
    <property type="protein sequence ID" value="UBF23174.1"/>
    <property type="molecule type" value="Genomic_DNA"/>
</dbReference>
<proteinExistence type="predicted"/>
<evidence type="ECO:0000313" key="2">
    <source>
        <dbReference type="EMBL" id="UBF23174.1"/>
    </source>
</evidence>
<feature type="transmembrane region" description="Helical" evidence="1">
    <location>
        <begin position="355"/>
        <end position="376"/>
    </location>
</feature>
<name>A0AAE8XZV2_9CAUD</name>
<dbReference type="Proteomes" id="UP000827814">
    <property type="component" value="Segment"/>
</dbReference>
<feature type="transmembrane region" description="Helical" evidence="1">
    <location>
        <begin position="160"/>
        <end position="184"/>
    </location>
</feature>
<accession>A0AAE8XZV2</accession>
<feature type="transmembrane region" description="Helical" evidence="1">
    <location>
        <begin position="135"/>
        <end position="154"/>
    </location>
</feature>
<keyword evidence="3" id="KW-1185">Reference proteome</keyword>
<feature type="transmembrane region" description="Helical" evidence="1">
    <location>
        <begin position="382"/>
        <end position="402"/>
    </location>
</feature>
<sequence length="530" mass="54931">MVDVDTLQIVIDIVDEFSDEIRELKRMLIELRAVAEPLDNIVIDVDVRGEHEIDALMAKLAALQISEGLTDVGVDVGDFDGLIVGGGGPSGVGMGGRSGIGHNISQGVEAFQEGAESTGSLFDTLSLNMSDMHNALAALIPLILVVIGAIPALITGFVAVAGAALAAAVALGSFAALGLVGAAMGRAGGERPSMENITEIMNEILDELFDAFAPAAEAIAPMFEAGLDRLGSFLATLGEAAMMFQTLGDEAGGFADFLEEFLAGAIRNTVRMTEAFAPLFGMLGDFLNNFSLLEELTVLMGEMLPTFMVFLGVVMDMLPVIVRMSVGFMQVLNAILLVANAFFQLLEALGIEQEMGFVIAAMLTLLSVAAVLSFVIGNNVAGAFWFAVGAIKAEIVALYGSVAAKLAAAQAAGVAATAISILAAAVRALLIATGIGALIVGLGFVANQFMNMASSADAATKSMRDFNRMSSKFSGGTNPFSAPTTEGGFFSRGGRSVTINNNVEGSADETDLATAGNRTLWVEKTTGGER</sequence>
<evidence type="ECO:0000313" key="3">
    <source>
        <dbReference type="Proteomes" id="UP000827814"/>
    </source>
</evidence>
<reference evidence="2" key="1">
    <citation type="submission" date="2021-05" db="EMBL/GenBank/DDBJ databases">
        <title>Diversity, taxonomy and evolution of archaeal viruses of the class Caudoviricetes.</title>
        <authorList>
            <person name="Liu Y."/>
            <person name="Demina T.A."/>
            <person name="Roux S."/>
            <person name="Aiewsakun P."/>
            <person name="Kazlauskas D."/>
            <person name="Simmonds P."/>
            <person name="Prangishvili D."/>
            <person name="Oksanen H.M."/>
            <person name="Krupovic M."/>
        </authorList>
    </citation>
    <scope>NUCLEOTIDE SEQUENCE</scope>
    <source>
        <strain evidence="2">HATV-2/44</strain>
    </source>
</reference>
<organism evidence="2 3">
    <name type="scientific">Haloarcula tailed virus 2</name>
    <dbReference type="NCBI Taxonomy" id="2877989"/>
    <lineage>
        <taxon>Viruses</taxon>
        <taxon>Duplodnaviria</taxon>
        <taxon>Heunggongvirae</taxon>
        <taxon>Uroviricota</taxon>
        <taxon>Caudoviricetes</taxon>
        <taxon>Thumleimavirales</taxon>
        <taxon>Soleiviridae</taxon>
        <taxon>Eilatmyovirus</taxon>
        <taxon>Eilatmyovirus salis</taxon>
        <taxon>Eilatmyovirus HATV2</taxon>
    </lineage>
</organism>
<gene>
    <name evidence="2" type="ORF">HATV-2_gp23</name>
</gene>
<feature type="transmembrane region" description="Helical" evidence="1">
    <location>
        <begin position="414"/>
        <end position="445"/>
    </location>
</feature>
<keyword evidence="1" id="KW-1133">Transmembrane helix</keyword>